<evidence type="ECO:0000256" key="4">
    <source>
        <dbReference type="ARBA" id="ARBA00021009"/>
    </source>
</evidence>
<dbReference type="InterPro" id="IPR018086">
    <property type="entry name" value="NADH_UbQ_OxRdtase_su1_CS"/>
</dbReference>
<dbReference type="GO" id="GO:0003954">
    <property type="term" value="F:NADH dehydrogenase activity"/>
    <property type="evidence" value="ECO:0007669"/>
    <property type="project" value="TreeGrafter"/>
</dbReference>
<dbReference type="PROSITE" id="PS00668">
    <property type="entry name" value="COMPLEX1_ND1_2"/>
    <property type="match status" value="1"/>
</dbReference>
<keyword evidence="7" id="KW-0999">Mitochondrion inner membrane</keyword>
<evidence type="ECO:0000256" key="14">
    <source>
        <dbReference type="SAM" id="Phobius"/>
    </source>
</evidence>
<dbReference type="GO" id="GO:0008137">
    <property type="term" value="F:NADH dehydrogenase (ubiquinone) activity"/>
    <property type="evidence" value="ECO:0007669"/>
    <property type="project" value="UniProtKB-EC"/>
</dbReference>
<comment type="catalytic activity">
    <reaction evidence="13">
        <text>a ubiquinone + NADH + 5 H(+)(in) = a ubiquinol + NAD(+) + 4 H(+)(out)</text>
        <dbReference type="Rhea" id="RHEA:29091"/>
        <dbReference type="Rhea" id="RHEA-COMP:9565"/>
        <dbReference type="Rhea" id="RHEA-COMP:9566"/>
        <dbReference type="ChEBI" id="CHEBI:15378"/>
        <dbReference type="ChEBI" id="CHEBI:16389"/>
        <dbReference type="ChEBI" id="CHEBI:17976"/>
        <dbReference type="ChEBI" id="CHEBI:57540"/>
        <dbReference type="ChEBI" id="CHEBI:57945"/>
        <dbReference type="EC" id="7.1.1.2"/>
    </reaction>
</comment>
<sequence length="318" mass="37218">MKIIKNNMMIYMIIIFQLLSILLVFLGSLIGVAFFTLLERKILSYLQDRKGPNKVGMMGIFQPFSDAIKLFLKENIILFSSYLYMFSPMMGFIISVMACQGFKSYMMGGFKYSMLFLVGVMMMISYMIMLGSWASNSHYSLLGGVRSVIQGLSYEVCMFFCFFSFYLYLGGFKMSMLMNFKFYPFILVNFMLFMLFVICILADLGRVPFDLMEGESELVSGFNTEYMGVGFGLFFLAENMLLLILMEWLVVMFFNQIPGSMMFSFFSLFMCLMMIIIRGVFPRFRFDKLQYFCWFTVLPWSMMMVMLIGIYKYMLFIN</sequence>
<gene>
    <name evidence="15" type="primary">ND1</name>
</gene>
<organism evidence="15">
    <name type="scientific">Allorhynchium sp. YN</name>
    <dbReference type="NCBI Taxonomy" id="2742724"/>
    <lineage>
        <taxon>Eukaryota</taxon>
        <taxon>Metazoa</taxon>
        <taxon>Ecdysozoa</taxon>
        <taxon>Arthropoda</taxon>
        <taxon>Hexapoda</taxon>
        <taxon>Insecta</taxon>
        <taxon>Pterygota</taxon>
        <taxon>Neoptera</taxon>
        <taxon>Endopterygota</taxon>
        <taxon>Hymenoptera</taxon>
        <taxon>Apocrita</taxon>
        <taxon>Aculeata</taxon>
        <taxon>Vespoidea</taxon>
        <taxon>Vespidae</taxon>
        <taxon>Vespidae incertae sedis</taxon>
        <taxon>Allorhynchium</taxon>
    </lineage>
</organism>
<geneLocation type="mitochondrion" evidence="15"/>
<evidence type="ECO:0000256" key="1">
    <source>
        <dbReference type="ARBA" id="ARBA00003257"/>
    </source>
</evidence>
<dbReference type="GO" id="GO:0009060">
    <property type="term" value="P:aerobic respiration"/>
    <property type="evidence" value="ECO:0007669"/>
    <property type="project" value="TreeGrafter"/>
</dbReference>
<dbReference type="GeneID" id="55631312"/>
<dbReference type="PANTHER" id="PTHR11432">
    <property type="entry name" value="NADH DEHYDROGENASE SUBUNIT 1"/>
    <property type="match status" value="1"/>
</dbReference>
<feature type="transmembrane region" description="Helical" evidence="14">
    <location>
        <begin position="147"/>
        <end position="170"/>
    </location>
</feature>
<evidence type="ECO:0000256" key="3">
    <source>
        <dbReference type="ARBA" id="ARBA00010535"/>
    </source>
</evidence>
<dbReference type="PROSITE" id="PS00667">
    <property type="entry name" value="COMPLEX1_ND1_1"/>
    <property type="match status" value="1"/>
</dbReference>
<feature type="transmembrane region" description="Helical" evidence="14">
    <location>
        <begin position="226"/>
        <end position="245"/>
    </location>
</feature>
<keyword evidence="6 12" id="KW-0812">Transmembrane</keyword>
<dbReference type="GO" id="GO:0005743">
    <property type="term" value="C:mitochondrial inner membrane"/>
    <property type="evidence" value="ECO:0007669"/>
    <property type="project" value="UniProtKB-SubCell"/>
</dbReference>
<evidence type="ECO:0000256" key="12">
    <source>
        <dbReference type="RuleBase" id="RU000471"/>
    </source>
</evidence>
<comment type="similarity">
    <text evidence="3 12">Belongs to the complex I subunit 1 family.</text>
</comment>
<evidence type="ECO:0000256" key="9">
    <source>
        <dbReference type="ARBA" id="ARBA00023075"/>
    </source>
</evidence>
<feature type="transmembrane region" description="Helical" evidence="14">
    <location>
        <begin position="289"/>
        <end position="311"/>
    </location>
</feature>
<evidence type="ECO:0000256" key="10">
    <source>
        <dbReference type="ARBA" id="ARBA00023128"/>
    </source>
</evidence>
<feature type="transmembrane region" description="Helical" evidence="14">
    <location>
        <begin position="82"/>
        <end position="102"/>
    </location>
</feature>
<evidence type="ECO:0000256" key="13">
    <source>
        <dbReference type="RuleBase" id="RU000473"/>
    </source>
</evidence>
<keyword evidence="5" id="KW-0813">Transport</keyword>
<dbReference type="AlphaFoldDB" id="A0A6M9ATT8"/>
<keyword evidence="9 13" id="KW-0830">Ubiquinone</keyword>
<dbReference type="RefSeq" id="YP_009859738.1">
    <property type="nucleotide sequence ID" value="NC_048882.1"/>
</dbReference>
<accession>A0A6M9ATT8</accession>
<keyword evidence="12" id="KW-0520">NAD</keyword>
<evidence type="ECO:0000256" key="5">
    <source>
        <dbReference type="ARBA" id="ARBA00022448"/>
    </source>
</evidence>
<evidence type="ECO:0000256" key="8">
    <source>
        <dbReference type="ARBA" id="ARBA00022989"/>
    </source>
</evidence>
<feature type="transmembrane region" description="Helical" evidence="14">
    <location>
        <begin position="257"/>
        <end position="277"/>
    </location>
</feature>
<dbReference type="InterPro" id="IPR001694">
    <property type="entry name" value="NADH_UbQ_OxRdtase_su1/FPO"/>
</dbReference>
<protein>
    <recommendedName>
        <fullName evidence="4 13">NADH-ubiquinone oxidoreductase chain 1</fullName>
        <ecNumber evidence="13">7.1.1.2</ecNumber>
    </recommendedName>
</protein>
<evidence type="ECO:0000256" key="7">
    <source>
        <dbReference type="ARBA" id="ARBA00022792"/>
    </source>
</evidence>
<reference evidence="15" key="1">
    <citation type="submission" date="2018-10" db="EMBL/GenBank/DDBJ databases">
        <title>Mitochondrial genome of four interrelated genera and Comparative analysis in the family Vespidae (Hymenoptera: Vespidae).</title>
        <authorList>
            <person name="Zhang Q.-H."/>
            <person name="Li T.-J."/>
        </authorList>
    </citation>
    <scope>NUCLEOTIDE SEQUENCE</scope>
</reference>
<comment type="function">
    <text evidence="1">Core subunit of the mitochondrial membrane respiratory chain NADH dehydrogenase (Complex I) that is believed to belong to the minimal assembly required for catalysis. Complex I functions in the transfer of electrons from NADH to the respiratory chain. The immediate electron acceptor for the enzyme is believed to be ubiquinone.</text>
</comment>
<dbReference type="CTD" id="4535"/>
<evidence type="ECO:0000256" key="11">
    <source>
        <dbReference type="ARBA" id="ARBA00023136"/>
    </source>
</evidence>
<evidence type="ECO:0000256" key="6">
    <source>
        <dbReference type="ARBA" id="ARBA00022692"/>
    </source>
</evidence>
<feature type="transmembrane region" description="Helical" evidence="14">
    <location>
        <begin position="182"/>
        <end position="206"/>
    </location>
</feature>
<dbReference type="Pfam" id="PF00146">
    <property type="entry name" value="NADHdh"/>
    <property type="match status" value="1"/>
</dbReference>
<feature type="transmembrane region" description="Helical" evidence="14">
    <location>
        <begin position="12"/>
        <end position="38"/>
    </location>
</feature>
<dbReference type="EC" id="7.1.1.2" evidence="13"/>
<keyword evidence="11 14" id="KW-0472">Membrane</keyword>
<proteinExistence type="inferred from homology"/>
<name>A0A6M9ATT8_9HYME</name>
<dbReference type="PANTHER" id="PTHR11432:SF3">
    <property type="entry name" value="NADH-UBIQUINONE OXIDOREDUCTASE CHAIN 1"/>
    <property type="match status" value="1"/>
</dbReference>
<evidence type="ECO:0000256" key="2">
    <source>
        <dbReference type="ARBA" id="ARBA00004448"/>
    </source>
</evidence>
<keyword evidence="10 13" id="KW-0496">Mitochondrion</keyword>
<comment type="subcellular location">
    <subcellularLocation>
        <location evidence="2 12">Mitochondrion inner membrane</location>
        <topology evidence="2 12">Multi-pass membrane protein</topology>
    </subcellularLocation>
</comment>
<feature type="transmembrane region" description="Helical" evidence="14">
    <location>
        <begin position="114"/>
        <end position="135"/>
    </location>
</feature>
<evidence type="ECO:0000313" key="15">
    <source>
        <dbReference type="EMBL" id="QKK69219.1"/>
    </source>
</evidence>
<keyword evidence="8 14" id="KW-1133">Transmembrane helix</keyword>
<dbReference type="EMBL" id="MK051022">
    <property type="protein sequence ID" value="QKK69219.1"/>
    <property type="molecule type" value="Genomic_DNA"/>
</dbReference>